<dbReference type="STRING" id="1120918.SAMN05216249_10853"/>
<dbReference type="InterPro" id="IPR032432">
    <property type="entry name" value="Radical_SAM_C"/>
</dbReference>
<evidence type="ECO:0000256" key="1">
    <source>
        <dbReference type="ARBA" id="ARBA00001966"/>
    </source>
</evidence>
<feature type="domain" description="Radical SAM core" evidence="7">
    <location>
        <begin position="20"/>
        <end position="257"/>
    </location>
</feature>
<dbReference type="GO" id="GO:0046872">
    <property type="term" value="F:metal ion binding"/>
    <property type="evidence" value="ECO:0007669"/>
    <property type="project" value="UniProtKB-KW"/>
</dbReference>
<evidence type="ECO:0000256" key="6">
    <source>
        <dbReference type="ARBA" id="ARBA00023014"/>
    </source>
</evidence>
<dbReference type="NCBIfam" id="TIGR01212">
    <property type="entry name" value="TIGR01212 family radical SAM protein"/>
    <property type="match status" value="1"/>
</dbReference>
<keyword evidence="9" id="KW-1185">Reference proteome</keyword>
<dbReference type="GO" id="GO:0003824">
    <property type="term" value="F:catalytic activity"/>
    <property type="evidence" value="ECO:0007669"/>
    <property type="project" value="InterPro"/>
</dbReference>
<keyword evidence="4" id="KW-0479">Metal-binding</keyword>
<dbReference type="Proteomes" id="UP000198838">
    <property type="component" value="Unassembled WGS sequence"/>
</dbReference>
<dbReference type="GO" id="GO:0051539">
    <property type="term" value="F:4 iron, 4 sulfur cluster binding"/>
    <property type="evidence" value="ECO:0007669"/>
    <property type="project" value="UniProtKB-KW"/>
</dbReference>
<keyword evidence="6" id="KW-0411">Iron-sulfur</keyword>
<dbReference type="Gene3D" id="3.80.30.20">
    <property type="entry name" value="tm_1862 like domain"/>
    <property type="match status" value="1"/>
</dbReference>
<accession>A0A1I0Y151</accession>
<dbReference type="PANTHER" id="PTHR11135">
    <property type="entry name" value="HISTONE ACETYLTRANSFERASE-RELATED"/>
    <property type="match status" value="1"/>
</dbReference>
<dbReference type="PANTHER" id="PTHR11135:SF1">
    <property type="entry name" value="PROTEIN YHCC"/>
    <property type="match status" value="1"/>
</dbReference>
<evidence type="ECO:0000256" key="2">
    <source>
        <dbReference type="ARBA" id="ARBA00022485"/>
    </source>
</evidence>
<dbReference type="InterPro" id="IPR023404">
    <property type="entry name" value="rSAM_horseshoe"/>
</dbReference>
<dbReference type="InterPro" id="IPR006638">
    <property type="entry name" value="Elp3/MiaA/NifB-like_rSAM"/>
</dbReference>
<dbReference type="RefSeq" id="WP_092872027.1">
    <property type="nucleotide sequence ID" value="NZ_FOJY01000008.1"/>
</dbReference>
<evidence type="ECO:0000256" key="4">
    <source>
        <dbReference type="ARBA" id="ARBA00022723"/>
    </source>
</evidence>
<dbReference type="EMBL" id="FOJY01000008">
    <property type="protein sequence ID" value="SFB06607.1"/>
    <property type="molecule type" value="Genomic_DNA"/>
</dbReference>
<sequence length="307" mass="35016">MRKKWNEKSYYSFDYYLKERFHEKVYKVSLNAGLTCPNRDGTIGNNGCIFCSEGGSGDFAASSALSITNQITMGIKLVSKKYTGSKFIAYFQAYTNTYGPVDYLRKIFYEAIENENIVALSIATRPDCLSDEILELLDGLNKIKPVFVELGLQTIHEKTSIYIRRGYPLSTFEKAVNDLHLLGIETIVHTILGLPFEGRKEVLSTIGYLAKLPVSGIKLQLLHVLKNTDLLIDYESKKFDTLSFEEYCNLVVDCIERLPENIVIHRLTGDAPKNLLVAPMWSSDKRRCLNRINQLFKERETWQGKLI</sequence>
<reference evidence="8 9" key="1">
    <citation type="submission" date="2016-10" db="EMBL/GenBank/DDBJ databases">
        <authorList>
            <person name="de Groot N.N."/>
        </authorList>
    </citation>
    <scope>NUCLEOTIDE SEQUENCE [LARGE SCALE GENOMIC DNA]</scope>
    <source>
        <strain evidence="8 9">DSM 5522</strain>
    </source>
</reference>
<dbReference type="SUPFAM" id="SSF102114">
    <property type="entry name" value="Radical SAM enzymes"/>
    <property type="match status" value="1"/>
</dbReference>
<dbReference type="InterPro" id="IPR058240">
    <property type="entry name" value="rSAM_sf"/>
</dbReference>
<evidence type="ECO:0000256" key="5">
    <source>
        <dbReference type="ARBA" id="ARBA00023004"/>
    </source>
</evidence>
<comment type="cofactor">
    <cofactor evidence="1">
        <name>[4Fe-4S] cluster</name>
        <dbReference type="ChEBI" id="CHEBI:49883"/>
    </cofactor>
</comment>
<dbReference type="SMART" id="SM00729">
    <property type="entry name" value="Elp3"/>
    <property type="match status" value="1"/>
</dbReference>
<dbReference type="InterPro" id="IPR005911">
    <property type="entry name" value="YhcC-like"/>
</dbReference>
<dbReference type="InterPro" id="IPR039661">
    <property type="entry name" value="ELP3"/>
</dbReference>
<keyword evidence="5" id="KW-0408">Iron</keyword>
<evidence type="ECO:0000259" key="7">
    <source>
        <dbReference type="PROSITE" id="PS51918"/>
    </source>
</evidence>
<dbReference type="SFLD" id="SFLDS00029">
    <property type="entry name" value="Radical_SAM"/>
    <property type="match status" value="1"/>
</dbReference>
<evidence type="ECO:0000313" key="9">
    <source>
        <dbReference type="Proteomes" id="UP000198838"/>
    </source>
</evidence>
<evidence type="ECO:0000313" key="8">
    <source>
        <dbReference type="EMBL" id="SFB06607.1"/>
    </source>
</evidence>
<keyword evidence="2" id="KW-0004">4Fe-4S</keyword>
<keyword evidence="3" id="KW-0949">S-adenosyl-L-methionine</keyword>
<protein>
    <recommendedName>
        <fullName evidence="7">Radical SAM core domain-containing protein</fullName>
    </recommendedName>
</protein>
<gene>
    <name evidence="8" type="ORF">SAMN05216249_10853</name>
</gene>
<dbReference type="SFLD" id="SFLDG01086">
    <property type="entry name" value="elongater_protein-like"/>
    <property type="match status" value="1"/>
</dbReference>
<proteinExistence type="predicted"/>
<organism evidence="8 9">
    <name type="scientific">Acetitomaculum ruminis DSM 5522</name>
    <dbReference type="NCBI Taxonomy" id="1120918"/>
    <lineage>
        <taxon>Bacteria</taxon>
        <taxon>Bacillati</taxon>
        <taxon>Bacillota</taxon>
        <taxon>Clostridia</taxon>
        <taxon>Lachnospirales</taxon>
        <taxon>Lachnospiraceae</taxon>
        <taxon>Acetitomaculum</taxon>
    </lineage>
</organism>
<dbReference type="PROSITE" id="PS51918">
    <property type="entry name" value="RADICAL_SAM"/>
    <property type="match status" value="1"/>
</dbReference>
<evidence type="ECO:0000256" key="3">
    <source>
        <dbReference type="ARBA" id="ARBA00022691"/>
    </source>
</evidence>
<dbReference type="Pfam" id="PF04055">
    <property type="entry name" value="Radical_SAM"/>
    <property type="match status" value="1"/>
</dbReference>
<dbReference type="InterPro" id="IPR007197">
    <property type="entry name" value="rSAM"/>
</dbReference>
<name>A0A1I0Y151_9FIRM</name>
<dbReference type="OrthoDB" id="9801689at2"/>
<dbReference type="Pfam" id="PF16199">
    <property type="entry name" value="Radical_SAM_C"/>
    <property type="match status" value="1"/>
</dbReference>
<dbReference type="AlphaFoldDB" id="A0A1I0Y151"/>
<dbReference type="SFLD" id="SFLDG01091">
    <property type="entry name" value="uncharacterized_CHP01210-like"/>
    <property type="match status" value="1"/>
</dbReference>